<protein>
    <submittedName>
        <fullName evidence="5">Major allergen Pru ar 1</fullName>
    </submittedName>
</protein>
<dbReference type="PANTHER" id="PTHR31213:SF55">
    <property type="entry name" value="STRESS-INDUCED PROTEIN SAM22"/>
    <property type="match status" value="1"/>
</dbReference>
<dbReference type="Pfam" id="PF00407">
    <property type="entry name" value="Bet_v_1"/>
    <property type="match status" value="1"/>
</dbReference>
<dbReference type="InterPro" id="IPR000916">
    <property type="entry name" value="Bet_v_I/MLP"/>
</dbReference>
<dbReference type="Gene3D" id="3.30.530.20">
    <property type="match status" value="2"/>
</dbReference>
<dbReference type="GO" id="GO:0038023">
    <property type="term" value="F:signaling receptor activity"/>
    <property type="evidence" value="ECO:0007669"/>
    <property type="project" value="InterPro"/>
</dbReference>
<dbReference type="PRINTS" id="PR00634">
    <property type="entry name" value="BETALLERGEN"/>
</dbReference>
<feature type="domain" description="Bet v I/Major latex protein" evidence="4">
    <location>
        <begin position="42"/>
        <end position="133"/>
    </location>
</feature>
<keyword evidence="2" id="KW-0611">Plant defense</keyword>
<keyword evidence="3" id="KW-0568">Pathogenesis-related protein</keyword>
<dbReference type="SUPFAM" id="SSF55961">
    <property type="entry name" value="Bet v1-like"/>
    <property type="match status" value="1"/>
</dbReference>
<name>A0A438IRH6_VITVI</name>
<dbReference type="AlphaFoldDB" id="A0A438IRH6"/>
<accession>A0A438IRH6</accession>
<reference evidence="5 6" key="1">
    <citation type="journal article" date="2018" name="PLoS Genet.">
        <title>Population sequencing reveals clonal diversity and ancestral inbreeding in the grapevine cultivar Chardonnay.</title>
        <authorList>
            <person name="Roach M.J."/>
            <person name="Johnson D.L."/>
            <person name="Bohlmann J."/>
            <person name="van Vuuren H.J."/>
            <person name="Jones S.J."/>
            <person name="Pretorius I.S."/>
            <person name="Schmidt S.A."/>
            <person name="Borneman A.R."/>
        </authorList>
    </citation>
    <scope>NUCLEOTIDE SEQUENCE [LARGE SCALE GENOMIC DNA]</scope>
    <source>
        <strain evidence="6">cv. Chardonnay</strain>
        <tissue evidence="5">Leaf</tissue>
    </source>
</reference>
<dbReference type="GO" id="GO:0004864">
    <property type="term" value="F:protein phosphatase inhibitor activity"/>
    <property type="evidence" value="ECO:0007669"/>
    <property type="project" value="InterPro"/>
</dbReference>
<dbReference type="InterPro" id="IPR050279">
    <property type="entry name" value="Plant_def-hormone_signal"/>
</dbReference>
<comment type="caution">
    <text evidence="5">The sequence shown here is derived from an EMBL/GenBank/DDBJ whole genome shotgun (WGS) entry which is preliminary data.</text>
</comment>
<dbReference type="FunFam" id="3.30.530.20:FF:000007">
    <property type="entry name" value="Major pollen allergen Bet v 1-A"/>
    <property type="match status" value="1"/>
</dbReference>
<dbReference type="GO" id="GO:0010427">
    <property type="term" value="F:abscisic acid binding"/>
    <property type="evidence" value="ECO:0007669"/>
    <property type="project" value="InterPro"/>
</dbReference>
<comment type="similarity">
    <text evidence="1">Belongs to the BetVI family.</text>
</comment>
<gene>
    <name evidence="5" type="primary">PRU1_13</name>
    <name evidence="5" type="ORF">CK203_018983</name>
</gene>
<dbReference type="InterPro" id="IPR023393">
    <property type="entry name" value="START-like_dom_sf"/>
</dbReference>
<dbReference type="GO" id="GO:0009738">
    <property type="term" value="P:abscisic acid-activated signaling pathway"/>
    <property type="evidence" value="ECO:0007669"/>
    <property type="project" value="InterPro"/>
</dbReference>
<evidence type="ECO:0000256" key="3">
    <source>
        <dbReference type="ARBA" id="ARBA00023265"/>
    </source>
</evidence>
<proteinExistence type="inferred from homology"/>
<dbReference type="InterPro" id="IPR024949">
    <property type="entry name" value="Bet_v_I_allergen"/>
</dbReference>
<evidence type="ECO:0000313" key="6">
    <source>
        <dbReference type="Proteomes" id="UP000288805"/>
    </source>
</evidence>
<dbReference type="Proteomes" id="UP000288805">
    <property type="component" value="Unassembled WGS sequence"/>
</dbReference>
<dbReference type="PANTHER" id="PTHR31213">
    <property type="entry name" value="OS08G0374000 PROTEIN-RELATED"/>
    <property type="match status" value="1"/>
</dbReference>
<sequence length="137" mass="15507">MGAITYEMEVTSSIPPAKMFKAFVLDVDNLILRSFHKPLSSQFNYVKHWIDSLDKENFTYCYTIIEGDALMDNLESIYYEVKLVASPDGGSICKNISKYHTKGDIQITEDQIKAGKEKAMGMFKAIEAYLLANPDAY</sequence>
<organism evidence="5 6">
    <name type="scientific">Vitis vinifera</name>
    <name type="common">Grape</name>
    <dbReference type="NCBI Taxonomy" id="29760"/>
    <lineage>
        <taxon>Eukaryota</taxon>
        <taxon>Viridiplantae</taxon>
        <taxon>Streptophyta</taxon>
        <taxon>Embryophyta</taxon>
        <taxon>Tracheophyta</taxon>
        <taxon>Spermatophyta</taxon>
        <taxon>Magnoliopsida</taxon>
        <taxon>eudicotyledons</taxon>
        <taxon>Gunneridae</taxon>
        <taxon>Pentapetalae</taxon>
        <taxon>rosids</taxon>
        <taxon>Vitales</taxon>
        <taxon>Vitaceae</taxon>
        <taxon>Viteae</taxon>
        <taxon>Vitis</taxon>
    </lineage>
</organism>
<dbReference type="CDD" id="cd07816">
    <property type="entry name" value="Bet_v1-like"/>
    <property type="match status" value="1"/>
</dbReference>
<evidence type="ECO:0000256" key="2">
    <source>
        <dbReference type="ARBA" id="ARBA00022821"/>
    </source>
</evidence>
<dbReference type="EMBL" id="QGNW01000089">
    <property type="protein sequence ID" value="RVW99215.1"/>
    <property type="molecule type" value="Genomic_DNA"/>
</dbReference>
<evidence type="ECO:0000313" key="5">
    <source>
        <dbReference type="EMBL" id="RVW99215.1"/>
    </source>
</evidence>
<evidence type="ECO:0000256" key="1">
    <source>
        <dbReference type="ARBA" id="ARBA00009744"/>
    </source>
</evidence>
<dbReference type="GO" id="GO:0006952">
    <property type="term" value="P:defense response"/>
    <property type="evidence" value="ECO:0007669"/>
    <property type="project" value="UniProtKB-KW"/>
</dbReference>
<evidence type="ECO:0000259" key="4">
    <source>
        <dbReference type="Pfam" id="PF00407"/>
    </source>
</evidence>